<reference evidence="2 3" key="1">
    <citation type="journal article" date="2018" name="Front. Plant Sci.">
        <title>Red Clover (Trifolium pratense) and Zigzag Clover (T. medium) - A Picture of Genomic Similarities and Differences.</title>
        <authorList>
            <person name="Dluhosova J."/>
            <person name="Istvanek J."/>
            <person name="Nedelnik J."/>
            <person name="Repkova J."/>
        </authorList>
    </citation>
    <scope>NUCLEOTIDE SEQUENCE [LARGE SCALE GENOMIC DNA]</scope>
    <source>
        <strain evidence="3">cv. 10/8</strain>
        <tissue evidence="2">Leaf</tissue>
    </source>
</reference>
<proteinExistence type="predicted"/>
<feature type="non-terminal residue" evidence="2">
    <location>
        <position position="1"/>
    </location>
</feature>
<name>A0A392W2H3_9FABA</name>
<dbReference type="AlphaFoldDB" id="A0A392W2H3"/>
<dbReference type="Proteomes" id="UP000265520">
    <property type="component" value="Unassembled WGS sequence"/>
</dbReference>
<comment type="caution">
    <text evidence="2">The sequence shown here is derived from an EMBL/GenBank/DDBJ whole genome shotgun (WGS) entry which is preliminary data.</text>
</comment>
<dbReference type="EMBL" id="LXQA011368575">
    <property type="protein sequence ID" value="MCI94864.1"/>
    <property type="molecule type" value="Genomic_DNA"/>
</dbReference>
<evidence type="ECO:0000256" key="1">
    <source>
        <dbReference type="SAM" id="MobiDB-lite"/>
    </source>
</evidence>
<protein>
    <submittedName>
        <fullName evidence="2">CYSTM1 family protein A-like</fullName>
    </submittedName>
</protein>
<keyword evidence="3" id="KW-1185">Reference proteome</keyword>
<feature type="region of interest" description="Disordered" evidence="1">
    <location>
        <begin position="1"/>
        <end position="29"/>
    </location>
</feature>
<organism evidence="2 3">
    <name type="scientific">Trifolium medium</name>
    <dbReference type="NCBI Taxonomy" id="97028"/>
    <lineage>
        <taxon>Eukaryota</taxon>
        <taxon>Viridiplantae</taxon>
        <taxon>Streptophyta</taxon>
        <taxon>Embryophyta</taxon>
        <taxon>Tracheophyta</taxon>
        <taxon>Spermatophyta</taxon>
        <taxon>Magnoliopsida</taxon>
        <taxon>eudicotyledons</taxon>
        <taxon>Gunneridae</taxon>
        <taxon>Pentapetalae</taxon>
        <taxon>rosids</taxon>
        <taxon>fabids</taxon>
        <taxon>Fabales</taxon>
        <taxon>Fabaceae</taxon>
        <taxon>Papilionoideae</taxon>
        <taxon>50 kb inversion clade</taxon>
        <taxon>NPAAA clade</taxon>
        <taxon>Hologalegina</taxon>
        <taxon>IRL clade</taxon>
        <taxon>Trifolieae</taxon>
        <taxon>Trifolium</taxon>
    </lineage>
</organism>
<evidence type="ECO:0000313" key="3">
    <source>
        <dbReference type="Proteomes" id="UP000265520"/>
    </source>
</evidence>
<evidence type="ECO:0000313" key="2">
    <source>
        <dbReference type="EMBL" id="MCI94864.1"/>
    </source>
</evidence>
<sequence length="29" mass="3471">YPTDQDPPTKRKLFFKSKKKGDRGFIEGW</sequence>
<feature type="compositionally biased region" description="Basic residues" evidence="1">
    <location>
        <begin position="10"/>
        <end position="21"/>
    </location>
</feature>
<accession>A0A392W2H3</accession>